<dbReference type="InterPro" id="IPR036844">
    <property type="entry name" value="Hint_dom_sf"/>
</dbReference>
<evidence type="ECO:0000313" key="4">
    <source>
        <dbReference type="Proteomes" id="UP000032680"/>
    </source>
</evidence>
<comment type="caution">
    <text evidence="3">The sequence shown here is derived from an EMBL/GenBank/DDBJ whole genome shotgun (WGS) entry which is preliminary data.</text>
</comment>
<dbReference type="SUPFAM" id="SSF51294">
    <property type="entry name" value="Hedgehog/intein (Hint) domain"/>
    <property type="match status" value="1"/>
</dbReference>
<keyword evidence="4" id="KW-1185">Reference proteome</keyword>
<evidence type="ECO:0000313" key="3">
    <source>
        <dbReference type="EMBL" id="GAN77815.1"/>
    </source>
</evidence>
<dbReference type="Gene3D" id="2.170.16.10">
    <property type="entry name" value="Hedgehog/Intein (Hint) domain"/>
    <property type="match status" value="1"/>
</dbReference>
<dbReference type="Pfam" id="PF13403">
    <property type="entry name" value="Hint_2"/>
    <property type="match status" value="1"/>
</dbReference>
<dbReference type="InterPro" id="IPR030895">
    <property type="entry name" value="T5SS_PEPC_rpt"/>
</dbReference>
<organism evidence="3 4">
    <name type="scientific">Acidisphaera rubrifaciens HS-AP3</name>
    <dbReference type="NCBI Taxonomy" id="1231350"/>
    <lineage>
        <taxon>Bacteria</taxon>
        <taxon>Pseudomonadati</taxon>
        <taxon>Pseudomonadota</taxon>
        <taxon>Alphaproteobacteria</taxon>
        <taxon>Acetobacterales</taxon>
        <taxon>Acetobacteraceae</taxon>
        <taxon>Acidisphaera</taxon>
    </lineage>
</organism>
<proteinExistence type="predicted"/>
<evidence type="ECO:0000259" key="2">
    <source>
        <dbReference type="Pfam" id="PF13403"/>
    </source>
</evidence>
<dbReference type="InterPro" id="IPR028992">
    <property type="entry name" value="Hedgehog/Intein_dom"/>
</dbReference>
<feature type="domain" description="Hedgehog/Intein (Hint)" evidence="2">
    <location>
        <begin position="1203"/>
        <end position="1337"/>
    </location>
</feature>
<gene>
    <name evidence="3" type="ORF">Asru_0472_01</name>
</gene>
<name>A0A0D6P7S1_9PROT</name>
<dbReference type="EMBL" id="BANB01000472">
    <property type="protein sequence ID" value="GAN77815.1"/>
    <property type="molecule type" value="Genomic_DNA"/>
</dbReference>
<feature type="region of interest" description="Disordered" evidence="1">
    <location>
        <begin position="1388"/>
        <end position="1416"/>
    </location>
</feature>
<sequence>MTGSLQPDVVYVNIGSPGTFDQNTPPPTSGTIDTLTVSSNFVFDGVGLAGNYTKNSGNITLLNGAGSGGGTFDNQGGITGSGDVVADTLDNSGAIDITGPVQAGTIDNHGQITTQGTANDVSASYELTNTGGINSGGAIQAATTLISSGSLEASLDISAGSATLTGGSVQARDFFALQATIESGNVTIKNWFSAATLDFVSGSIDSAGELSADAGSMSASASAQDFFVSNFIMDGTLSATDGGDFQSGAIGGKLAITSGSRTQNAYVILADTGGSVDVTGQVNTGGVSIVVGGTLSIEGDVSTTSTIYVGDIGAGTITLQSGGSISSGTVLFGSFGEPGTGIVDGGNWSNSGFAGIGGAQGTGQGLLTVENDGTFSTGNLGIGSYQDQGGVTVNGTGALLETTETGAAALAVNDGTLLIESGGSVASGNAVFDSSSGTVDSTGTLTGPASSWNVSGNLTIGKAAQGTLLVADGAALHVSGSIDVASGSGATGTLQLSGAQGTLDVADALIVGDAGAGALELVDGASYTVPAEIIAGNQAGGTGTMTLDANSRLTADGNLVLGQDGTGFMTVSAGAALVVYGNLELGAGKGSGTLTASADDMHVHGDLTINTGQMTVVRGNPLTVDGAIELGKNTGSNGTLTLQQNAEVVAGQDDVTIGSQGTGTLAVDAGASFDGSINTIYLGEQNGATGIVTVSGAGAALDAASLTVGGSGTGSLTVSQGGTVSVAADLTIGEAGTGDVTITDSGSSLDAASIDVGGTGTGVLLLTGADASVSANLSVGADSGGKGTATLSSASLDTKGTLSIGESGNGLATIQLASTLAADAIELGVQFGGKGELDASGAGTSVQSHDLTIGSGGKGVLKLTQGASLTTTGDATVADQLQGVGSGVSLDTQGSWNLVGDLTVGGTGIGGVSIKGAASLAASGGVTIGDQAGAGGVIALSGTLDQSGSVLQSALYFGSALVVGNAGDGTLTLASGALVASSPGGKGEIDVAAQAGSTGNLTVEGAGSLLRSKSLELGGTATAAGGKARLSVADGATVQVSDLHAWKGAAMTLLGGTLMTDPVTLDAGSTLEGNGTVGGAILDNGGITADGGALLLTGDISGTGTLAINSGASLQLDGTIAAGIVLNFTGFGGTLDLGSSAVLNDVMSDFGSDDTIVANASITGETFGAGVLTLTLANGNDLVLAGSYTPSETVISGETVTIPCFLDGTRIATEHGDVQVERLRPGARVRTASGALRSVRWIGISPVDSTRQPEPHRVWPVRVRAGAFGPGLPKRDLLLSPDHSLFVEGVLIPIKYLANGTSVAQERREHVTYYHVELDSHDVLLAEGLPAESYLDTGNRAAFANGGAHRQLHPDFAPLSWEQACAPLCIAGPPMDSVRRQLRARLHEAGSAAPANSHTPCRPPFSRGVTARRRQR</sequence>
<evidence type="ECO:0000256" key="1">
    <source>
        <dbReference type="SAM" id="MobiDB-lite"/>
    </source>
</evidence>
<dbReference type="NCBIfam" id="TIGR04393">
    <property type="entry name" value="rpt_T5SS_PEPC"/>
    <property type="match status" value="4"/>
</dbReference>
<accession>A0A0D6P7S1</accession>
<dbReference type="Proteomes" id="UP000032680">
    <property type="component" value="Unassembled WGS sequence"/>
</dbReference>
<reference evidence="3 4" key="1">
    <citation type="submission" date="2012-11" db="EMBL/GenBank/DDBJ databases">
        <title>Whole genome sequence of Acidisphaera rubrifaciens HS-AP3.</title>
        <authorList>
            <person name="Azuma Y."/>
            <person name="Higashiura N."/>
            <person name="Hirakawa H."/>
            <person name="Matsushita K."/>
        </authorList>
    </citation>
    <scope>NUCLEOTIDE SEQUENCE [LARGE SCALE GENOMIC DNA]</scope>
    <source>
        <strain evidence="3 4">HS-AP3</strain>
    </source>
</reference>
<protein>
    <recommendedName>
        <fullName evidence="2">Hedgehog/Intein (Hint) domain-containing protein</fullName>
    </recommendedName>
</protein>